<gene>
    <name evidence="2" type="ORF">ZIOFF_060708</name>
</gene>
<feature type="compositionally biased region" description="Polar residues" evidence="1">
    <location>
        <begin position="54"/>
        <end position="69"/>
    </location>
</feature>
<feature type="compositionally biased region" description="Basic and acidic residues" evidence="1">
    <location>
        <begin position="12"/>
        <end position="21"/>
    </location>
</feature>
<reference evidence="2 3" key="1">
    <citation type="submission" date="2020-08" db="EMBL/GenBank/DDBJ databases">
        <title>Plant Genome Project.</title>
        <authorList>
            <person name="Zhang R.-G."/>
        </authorList>
    </citation>
    <scope>NUCLEOTIDE SEQUENCE [LARGE SCALE GENOMIC DNA]</scope>
    <source>
        <tissue evidence="2">Rhizome</tissue>
    </source>
</reference>
<dbReference type="EMBL" id="JACMSC010000016">
    <property type="protein sequence ID" value="KAG6483922.1"/>
    <property type="molecule type" value="Genomic_DNA"/>
</dbReference>
<organism evidence="2 3">
    <name type="scientific">Zingiber officinale</name>
    <name type="common">Ginger</name>
    <name type="synonym">Amomum zingiber</name>
    <dbReference type="NCBI Taxonomy" id="94328"/>
    <lineage>
        <taxon>Eukaryota</taxon>
        <taxon>Viridiplantae</taxon>
        <taxon>Streptophyta</taxon>
        <taxon>Embryophyta</taxon>
        <taxon>Tracheophyta</taxon>
        <taxon>Spermatophyta</taxon>
        <taxon>Magnoliopsida</taxon>
        <taxon>Liliopsida</taxon>
        <taxon>Zingiberales</taxon>
        <taxon>Zingiberaceae</taxon>
        <taxon>Zingiber</taxon>
    </lineage>
</organism>
<sequence>MASASSSSPFHGIRDREEHLQNRMKTATTTPPDHELQQQSSSSAAPAKKRRSQPGNPSKKNKNSMDPQS</sequence>
<protein>
    <submittedName>
        <fullName evidence="2">Uncharacterized protein</fullName>
    </submittedName>
</protein>
<evidence type="ECO:0000313" key="2">
    <source>
        <dbReference type="EMBL" id="KAG6483922.1"/>
    </source>
</evidence>
<accession>A0A8J5FB21</accession>
<feature type="region of interest" description="Disordered" evidence="1">
    <location>
        <begin position="1"/>
        <end position="69"/>
    </location>
</feature>
<evidence type="ECO:0000313" key="3">
    <source>
        <dbReference type="Proteomes" id="UP000734854"/>
    </source>
</evidence>
<feature type="compositionally biased region" description="Low complexity" evidence="1">
    <location>
        <begin position="37"/>
        <end position="46"/>
    </location>
</feature>
<keyword evidence="3" id="KW-1185">Reference proteome</keyword>
<comment type="caution">
    <text evidence="2">The sequence shown here is derived from an EMBL/GenBank/DDBJ whole genome shotgun (WGS) entry which is preliminary data.</text>
</comment>
<dbReference type="Proteomes" id="UP000734854">
    <property type="component" value="Unassembled WGS sequence"/>
</dbReference>
<name>A0A8J5FB21_ZINOF</name>
<dbReference type="AlphaFoldDB" id="A0A8J5FB21"/>
<proteinExistence type="predicted"/>
<evidence type="ECO:0000256" key="1">
    <source>
        <dbReference type="SAM" id="MobiDB-lite"/>
    </source>
</evidence>